<dbReference type="Gene3D" id="3.30.450.20">
    <property type="entry name" value="PAS domain"/>
    <property type="match status" value="2"/>
</dbReference>
<dbReference type="CDD" id="cd01948">
    <property type="entry name" value="EAL"/>
    <property type="match status" value="1"/>
</dbReference>
<keyword evidence="7" id="KW-1185">Reference proteome</keyword>
<dbReference type="InterPro" id="IPR013656">
    <property type="entry name" value="PAS_4"/>
</dbReference>
<dbReference type="FunFam" id="3.30.70.270:FF:000001">
    <property type="entry name" value="Diguanylate cyclase domain protein"/>
    <property type="match status" value="1"/>
</dbReference>
<dbReference type="PROSITE" id="PS50887">
    <property type="entry name" value="GGDEF"/>
    <property type="match status" value="1"/>
</dbReference>
<dbReference type="Gene3D" id="3.20.20.450">
    <property type="entry name" value="EAL domain"/>
    <property type="match status" value="1"/>
</dbReference>
<dbReference type="Gene3D" id="3.30.70.270">
    <property type="match status" value="1"/>
</dbReference>
<organism evidence="6 7">
    <name type="scientific">Oryzomicrobium terrae</name>
    <dbReference type="NCBI Taxonomy" id="1735038"/>
    <lineage>
        <taxon>Bacteria</taxon>
        <taxon>Pseudomonadati</taxon>
        <taxon>Pseudomonadota</taxon>
        <taxon>Betaproteobacteria</taxon>
        <taxon>Rhodocyclales</taxon>
        <taxon>Rhodocyclaceae</taxon>
        <taxon>Oryzomicrobium</taxon>
    </lineage>
</organism>
<dbReference type="PROSITE" id="PS50883">
    <property type="entry name" value="EAL"/>
    <property type="match status" value="1"/>
</dbReference>
<dbReference type="InterPro" id="IPR001610">
    <property type="entry name" value="PAC"/>
</dbReference>
<dbReference type="NCBIfam" id="TIGR00254">
    <property type="entry name" value="GGDEF"/>
    <property type="match status" value="1"/>
</dbReference>
<dbReference type="SUPFAM" id="SSF55073">
    <property type="entry name" value="Nucleotide cyclase"/>
    <property type="match status" value="1"/>
</dbReference>
<feature type="domain" description="EAL" evidence="4">
    <location>
        <begin position="454"/>
        <end position="708"/>
    </location>
</feature>
<dbReference type="InterPro" id="IPR052155">
    <property type="entry name" value="Biofilm_reg_signaling"/>
</dbReference>
<evidence type="ECO:0000259" key="4">
    <source>
        <dbReference type="PROSITE" id="PS50883"/>
    </source>
</evidence>
<dbReference type="InterPro" id="IPR013655">
    <property type="entry name" value="PAS_fold_3"/>
</dbReference>
<name>A0A5C1E9F7_9RHOO</name>
<dbReference type="InterPro" id="IPR000160">
    <property type="entry name" value="GGDEF_dom"/>
</dbReference>
<evidence type="ECO:0000313" key="6">
    <source>
        <dbReference type="EMBL" id="QEL64898.1"/>
    </source>
</evidence>
<dbReference type="CDD" id="cd01949">
    <property type="entry name" value="GGDEF"/>
    <property type="match status" value="1"/>
</dbReference>
<feature type="domain" description="PAS" evidence="2">
    <location>
        <begin position="25"/>
        <end position="87"/>
    </location>
</feature>
<sequence length="854" mass="93396">MIETRDRDKDDRPVGHRAELGLLHFEQLANNLPESFWLIDIATKQVVFVNEAYERLWGGRMEDLRRDRFSWLSCVHPDDRPRLRRVIAENRFGGVNETLRALHPDGSVRWLQLRSFAMADDHGRIHSVGGIALDITQVVAQRDELSASIAINRSILDALPAHIALLDQDGCILAVNAGWRQFAEENDYPDDTAGVGLNYLSLCASSGVATAESSAHIEAGLRAVLDGRQSEYSTVYPCHGNTTERWFRLLATPLHNPGRGAVVMHINVTESVKAERQLAQAAHYDALTGLPNRLLVKDRIEQALAAANRQHTKVAVLVIDLDRFKLVNDTFGHGVGDALLVAAADRIATALRESDTVGRMGADEFAIVIPDLESSEDAAMAAQRIMDALARPIHAEGQELYAQASVGIALFPEDGSEAQTLIRNADTAMYRAKEVGRNNLQFYTASLNARAQGQLQMVIDLRRALERDEFCLHYQPKVSCVSGEIVGFEALLRWQHPTLGLVPPDRFIPLLEDTGGIIPVGAWVLRQACDQAVAWHRLGVGTPSVAVNLSVRQLQQSDLVALIRDELARSGLDPAALELEITESMLMHNVEDSIATLDALKQLGVRISVDDFGTGYSSLSYLKRFPLDSVKVDRSFVQDIVADPGDVSITRAVITLAHNLKLRVVAEGVETEAQLALLASNGCDEIQGYYFSRPIPVAETEAMLLAGRCLPANLLHAHGTHLPAAEALPSLAVPAAPMSTPTTGGLQGLLSRTVLDVTQEVLNFFPWPMLGVDENGLVIAINPQAGNWLGNAALLGEAARDCLPEPLLGILALRDSRPRRVIIAHHAHHVFCRPLGTAEQPRGWLLIALPEERS</sequence>
<evidence type="ECO:0000256" key="1">
    <source>
        <dbReference type="ARBA" id="ARBA00051114"/>
    </source>
</evidence>
<dbReference type="GO" id="GO:0071111">
    <property type="term" value="F:cyclic-guanylate-specific phosphodiesterase activity"/>
    <property type="evidence" value="ECO:0007669"/>
    <property type="project" value="UniProtKB-EC"/>
</dbReference>
<dbReference type="GO" id="GO:0071732">
    <property type="term" value="P:cellular response to nitric oxide"/>
    <property type="evidence" value="ECO:0007669"/>
    <property type="project" value="UniProtKB-ARBA"/>
</dbReference>
<dbReference type="SMART" id="SM00267">
    <property type="entry name" value="GGDEF"/>
    <property type="match status" value="1"/>
</dbReference>
<dbReference type="AlphaFoldDB" id="A0A5C1E9F7"/>
<evidence type="ECO:0008006" key="8">
    <source>
        <dbReference type="Google" id="ProtNLM"/>
    </source>
</evidence>
<dbReference type="SMART" id="SM00086">
    <property type="entry name" value="PAC"/>
    <property type="match status" value="1"/>
</dbReference>
<dbReference type="SMART" id="SM00052">
    <property type="entry name" value="EAL"/>
    <property type="match status" value="1"/>
</dbReference>
<dbReference type="InterPro" id="IPR000700">
    <property type="entry name" value="PAS-assoc_C"/>
</dbReference>
<evidence type="ECO:0000259" key="2">
    <source>
        <dbReference type="PROSITE" id="PS50112"/>
    </source>
</evidence>
<dbReference type="InterPro" id="IPR035965">
    <property type="entry name" value="PAS-like_dom_sf"/>
</dbReference>
<dbReference type="InterPro" id="IPR001633">
    <property type="entry name" value="EAL_dom"/>
</dbReference>
<dbReference type="Pfam" id="PF08447">
    <property type="entry name" value="PAS_3"/>
    <property type="match status" value="1"/>
</dbReference>
<dbReference type="FunFam" id="3.20.20.450:FF:000001">
    <property type="entry name" value="Cyclic di-GMP phosphodiesterase yahA"/>
    <property type="match status" value="1"/>
</dbReference>
<dbReference type="Proteomes" id="UP000323671">
    <property type="component" value="Chromosome"/>
</dbReference>
<dbReference type="Pfam" id="PF00563">
    <property type="entry name" value="EAL"/>
    <property type="match status" value="1"/>
</dbReference>
<dbReference type="InterPro" id="IPR029787">
    <property type="entry name" value="Nucleotide_cyclase"/>
</dbReference>
<accession>A0A5C1E9F7</accession>
<dbReference type="PROSITE" id="PS50112">
    <property type="entry name" value="PAS"/>
    <property type="match status" value="1"/>
</dbReference>
<dbReference type="PROSITE" id="PS50113">
    <property type="entry name" value="PAC"/>
    <property type="match status" value="1"/>
</dbReference>
<comment type="catalytic activity">
    <reaction evidence="1">
        <text>3',3'-c-di-GMP + H2O = 5'-phosphoguanylyl(3'-&gt;5')guanosine + H(+)</text>
        <dbReference type="Rhea" id="RHEA:24902"/>
        <dbReference type="ChEBI" id="CHEBI:15377"/>
        <dbReference type="ChEBI" id="CHEBI:15378"/>
        <dbReference type="ChEBI" id="CHEBI:58754"/>
        <dbReference type="ChEBI" id="CHEBI:58805"/>
        <dbReference type="EC" id="3.1.4.52"/>
    </reaction>
    <physiologicalReaction direction="left-to-right" evidence="1">
        <dbReference type="Rhea" id="RHEA:24903"/>
    </physiologicalReaction>
</comment>
<dbReference type="PANTHER" id="PTHR44757">
    <property type="entry name" value="DIGUANYLATE CYCLASE DGCP"/>
    <property type="match status" value="1"/>
</dbReference>
<dbReference type="PANTHER" id="PTHR44757:SF2">
    <property type="entry name" value="BIOFILM ARCHITECTURE MAINTENANCE PROTEIN MBAA"/>
    <property type="match status" value="1"/>
</dbReference>
<dbReference type="Pfam" id="PF00990">
    <property type="entry name" value="GGDEF"/>
    <property type="match status" value="1"/>
</dbReference>
<dbReference type="EMBL" id="CP022579">
    <property type="protein sequence ID" value="QEL64898.1"/>
    <property type="molecule type" value="Genomic_DNA"/>
</dbReference>
<evidence type="ECO:0000259" key="3">
    <source>
        <dbReference type="PROSITE" id="PS50113"/>
    </source>
</evidence>
<reference evidence="6 7" key="1">
    <citation type="submission" date="2017-07" db="EMBL/GenBank/DDBJ databases">
        <title>Complete genome sequence of Oryzomicrobium terrae TPP412.</title>
        <authorList>
            <person name="Chiu L.-W."/>
            <person name="Lo K.-J."/>
            <person name="Tsai Y.-M."/>
            <person name="Lin S.-S."/>
            <person name="Kuo C.-H."/>
            <person name="Liu C.-T."/>
        </authorList>
    </citation>
    <scope>NUCLEOTIDE SEQUENCE [LARGE SCALE GENOMIC DNA]</scope>
    <source>
        <strain evidence="6 7">TPP412</strain>
    </source>
</reference>
<dbReference type="SUPFAM" id="SSF55785">
    <property type="entry name" value="PYP-like sensor domain (PAS domain)"/>
    <property type="match status" value="2"/>
</dbReference>
<dbReference type="SMART" id="SM00091">
    <property type="entry name" value="PAS"/>
    <property type="match status" value="2"/>
</dbReference>
<dbReference type="KEGG" id="otr:OTERR_14220"/>
<feature type="domain" description="PAC" evidence="3">
    <location>
        <begin position="95"/>
        <end position="147"/>
    </location>
</feature>
<gene>
    <name evidence="6" type="ORF">OTERR_14220</name>
</gene>
<dbReference type="InterPro" id="IPR035919">
    <property type="entry name" value="EAL_sf"/>
</dbReference>
<protein>
    <recommendedName>
        <fullName evidence="8">Diguanylate cyclase/phosphodiesterase with PAS/PAC sensor</fullName>
    </recommendedName>
</protein>
<dbReference type="Pfam" id="PF08448">
    <property type="entry name" value="PAS_4"/>
    <property type="match status" value="1"/>
</dbReference>
<dbReference type="InterPro" id="IPR043128">
    <property type="entry name" value="Rev_trsase/Diguanyl_cyclase"/>
</dbReference>
<feature type="domain" description="GGDEF" evidence="5">
    <location>
        <begin position="312"/>
        <end position="445"/>
    </location>
</feature>
<proteinExistence type="predicted"/>
<dbReference type="SUPFAM" id="SSF141868">
    <property type="entry name" value="EAL domain-like"/>
    <property type="match status" value="1"/>
</dbReference>
<dbReference type="InterPro" id="IPR000014">
    <property type="entry name" value="PAS"/>
</dbReference>
<evidence type="ECO:0000259" key="5">
    <source>
        <dbReference type="PROSITE" id="PS50887"/>
    </source>
</evidence>
<dbReference type="CDD" id="cd00130">
    <property type="entry name" value="PAS"/>
    <property type="match status" value="1"/>
</dbReference>
<evidence type="ECO:0000313" key="7">
    <source>
        <dbReference type="Proteomes" id="UP000323671"/>
    </source>
</evidence>
<dbReference type="NCBIfam" id="TIGR00229">
    <property type="entry name" value="sensory_box"/>
    <property type="match status" value="1"/>
</dbReference>